<evidence type="ECO:0000256" key="5">
    <source>
        <dbReference type="SAM" id="SignalP"/>
    </source>
</evidence>
<organism evidence="6 7">
    <name type="scientific">Photorhabdus laumondii subsp. clarkei</name>
    <dbReference type="NCBI Taxonomy" id="2029685"/>
    <lineage>
        <taxon>Bacteria</taxon>
        <taxon>Pseudomonadati</taxon>
        <taxon>Pseudomonadota</taxon>
        <taxon>Gammaproteobacteria</taxon>
        <taxon>Enterobacterales</taxon>
        <taxon>Morganellaceae</taxon>
        <taxon>Photorhabdus</taxon>
    </lineage>
</organism>
<dbReference type="PANTHER" id="PTHR38102:SF2">
    <property type="entry name" value="PERIPLASMIC PROTEIN CPXP"/>
    <property type="match status" value="1"/>
</dbReference>
<name>A0A329VI43_9GAMM</name>
<keyword evidence="4" id="KW-0574">Periplasm</keyword>
<dbReference type="CDD" id="cd09916">
    <property type="entry name" value="CpxP_like"/>
    <property type="match status" value="1"/>
</dbReference>
<dbReference type="NCBIfam" id="NF007687">
    <property type="entry name" value="PRK10363.1"/>
    <property type="match status" value="1"/>
</dbReference>
<evidence type="ECO:0000256" key="2">
    <source>
        <dbReference type="ARBA" id="ARBA00008441"/>
    </source>
</evidence>
<comment type="caution">
    <text evidence="6">The sequence shown here is derived from an EMBL/GenBank/DDBJ whole genome shotgun (WGS) entry which is preliminary data.</text>
</comment>
<keyword evidence="3 5" id="KW-0732">Signal</keyword>
<evidence type="ECO:0000313" key="7">
    <source>
        <dbReference type="Proteomes" id="UP000250870"/>
    </source>
</evidence>
<dbReference type="AlphaFoldDB" id="A0A329VI43"/>
<dbReference type="EMBL" id="NSCI01000008">
    <property type="protein sequence ID" value="RAW91515.1"/>
    <property type="molecule type" value="Genomic_DNA"/>
</dbReference>
<sequence length="164" mass="18726">MRNIAALVLASMFVLSSTASLAGTASTMHAATVPGHCAPCEYKNVGSYHYRNNNDIGDNDHMFNGITLTEQQRQQMRDLVGQKHQPRSSMSMSPTEREEMRKLVTAKDFDGVAVKALIERMIRCNVEHQLEMARIHHQMYQLLTPEQQAQLEQHYRQRMSQLPN</sequence>
<feature type="chain" id="PRO_5016293721" description="Periplasmic protein CpxP" evidence="5">
    <location>
        <begin position="23"/>
        <end position="164"/>
    </location>
</feature>
<evidence type="ECO:0000256" key="3">
    <source>
        <dbReference type="ARBA" id="ARBA00022729"/>
    </source>
</evidence>
<feature type="signal peptide" evidence="5">
    <location>
        <begin position="1"/>
        <end position="22"/>
    </location>
</feature>
<accession>A0A329VI43</accession>
<evidence type="ECO:0000313" key="6">
    <source>
        <dbReference type="EMBL" id="RAW91515.1"/>
    </source>
</evidence>
<reference evidence="6 7" key="1">
    <citation type="journal article" date="2018" name="Int. J. Syst. Evol. Microbiol.">
        <title>Whole-genome-based revisit of Photorhabdus phylogeny: proposal for the elevation of most Photorhabdus subspecies to the species level and description of one novel species Photorhabdus bodei sp. nov., and one novel subspecies Photorhabdus laumondii subsp. clarkei subsp. nov.</title>
        <authorList>
            <person name="Machado R.A.R."/>
            <person name="Wuthrich D."/>
            <person name="Kuhnert P."/>
            <person name="Arce C.C.M."/>
            <person name="Thonen L."/>
            <person name="Ruiz C."/>
            <person name="Zhang X."/>
            <person name="Robert C.A.M."/>
            <person name="Karimi J."/>
            <person name="Kamali S."/>
            <person name="Ma J."/>
            <person name="Bruggmann R."/>
            <person name="Erb M."/>
        </authorList>
    </citation>
    <scope>NUCLEOTIDE SEQUENCE [LARGE SCALE GENOMIC DNA]</scope>
    <source>
        <strain evidence="6 7">BOJ-47</strain>
    </source>
</reference>
<dbReference type="Proteomes" id="UP000250870">
    <property type="component" value="Unassembled WGS sequence"/>
</dbReference>
<protein>
    <recommendedName>
        <fullName evidence="8">Periplasmic protein CpxP</fullName>
    </recommendedName>
</protein>
<dbReference type="InterPro" id="IPR052211">
    <property type="entry name" value="Cpx_auxiliary_protein"/>
</dbReference>
<evidence type="ECO:0008006" key="8">
    <source>
        <dbReference type="Google" id="ProtNLM"/>
    </source>
</evidence>
<dbReference type="GO" id="GO:0051082">
    <property type="term" value="F:unfolded protein binding"/>
    <property type="evidence" value="ECO:0007669"/>
    <property type="project" value="TreeGrafter"/>
</dbReference>
<dbReference type="PIRSF" id="PIRSF034445">
    <property type="entry name" value="CpxP_Spy"/>
    <property type="match status" value="1"/>
</dbReference>
<dbReference type="Gene3D" id="1.20.120.1490">
    <property type="match status" value="1"/>
</dbReference>
<comment type="subcellular location">
    <subcellularLocation>
        <location evidence="1">Periplasm</location>
    </subcellularLocation>
</comment>
<dbReference type="PANTHER" id="PTHR38102">
    <property type="entry name" value="PERIPLASMIC CHAPERONE SPY"/>
    <property type="match status" value="1"/>
</dbReference>
<proteinExistence type="inferred from homology"/>
<dbReference type="RefSeq" id="WP_113025340.1">
    <property type="nucleotide sequence ID" value="NZ_CAWNWQ010000008.1"/>
</dbReference>
<comment type="similarity">
    <text evidence="2">Belongs to the CpxP/Spy family.</text>
</comment>
<evidence type="ECO:0000256" key="4">
    <source>
        <dbReference type="ARBA" id="ARBA00022764"/>
    </source>
</evidence>
<dbReference type="GO" id="GO:0030288">
    <property type="term" value="C:outer membrane-bounded periplasmic space"/>
    <property type="evidence" value="ECO:0007669"/>
    <property type="project" value="TreeGrafter"/>
</dbReference>
<dbReference type="Pfam" id="PF07813">
    <property type="entry name" value="LTXXQ"/>
    <property type="match status" value="1"/>
</dbReference>
<gene>
    <name evidence="6" type="ORF">CKY01_08110</name>
</gene>
<dbReference type="InterPro" id="IPR012899">
    <property type="entry name" value="LTXXQ"/>
</dbReference>
<evidence type="ECO:0000256" key="1">
    <source>
        <dbReference type="ARBA" id="ARBA00004418"/>
    </source>
</evidence>